<accession>A0AC60R0I5</accession>
<comment type="caution">
    <text evidence="1">The sequence shown here is derived from an EMBL/GenBank/DDBJ whole genome shotgun (WGS) entry which is preliminary data.</text>
</comment>
<dbReference type="EMBL" id="JABSTQ010000356">
    <property type="protein sequence ID" value="KAG0445449.1"/>
    <property type="molecule type" value="Genomic_DNA"/>
</dbReference>
<dbReference type="Proteomes" id="UP000805193">
    <property type="component" value="Unassembled WGS sequence"/>
</dbReference>
<keyword evidence="2" id="KW-1185">Reference proteome</keyword>
<sequence length="149" mass="16349">MDHIFWDCPTDPPPISLQRLAHPDPWENLLLSPDRETQVQALSGVRTLGENIADNGGLRVAAKVRDILSHNKPRPAFLQLPFAVLREFGRHGAVFDISVVQTDGPTHKESCVRERSHAGGRTSVVALGRSRQAIRLLIPSSAAVGRQPL</sequence>
<evidence type="ECO:0000313" key="2">
    <source>
        <dbReference type="Proteomes" id="UP000805193"/>
    </source>
</evidence>
<protein>
    <submittedName>
        <fullName evidence="1">Uncharacterized protein</fullName>
    </submittedName>
</protein>
<name>A0AC60R0I5_IXOPE</name>
<gene>
    <name evidence="1" type="ORF">HPB47_015033</name>
</gene>
<proteinExistence type="predicted"/>
<evidence type="ECO:0000313" key="1">
    <source>
        <dbReference type="EMBL" id="KAG0445449.1"/>
    </source>
</evidence>
<reference evidence="1 2" key="1">
    <citation type="journal article" date="2020" name="Cell">
        <title>Large-Scale Comparative Analyses of Tick Genomes Elucidate Their Genetic Diversity and Vector Capacities.</title>
        <authorList>
            <consortium name="Tick Genome and Microbiome Consortium (TIGMIC)"/>
            <person name="Jia N."/>
            <person name="Wang J."/>
            <person name="Shi W."/>
            <person name="Du L."/>
            <person name="Sun Y."/>
            <person name="Zhan W."/>
            <person name="Jiang J.F."/>
            <person name="Wang Q."/>
            <person name="Zhang B."/>
            <person name="Ji P."/>
            <person name="Bell-Sakyi L."/>
            <person name="Cui X.M."/>
            <person name="Yuan T.T."/>
            <person name="Jiang B.G."/>
            <person name="Yang W.F."/>
            <person name="Lam T.T."/>
            <person name="Chang Q.C."/>
            <person name="Ding S.J."/>
            <person name="Wang X.J."/>
            <person name="Zhu J.G."/>
            <person name="Ruan X.D."/>
            <person name="Zhao L."/>
            <person name="Wei J.T."/>
            <person name="Ye R.Z."/>
            <person name="Que T.C."/>
            <person name="Du C.H."/>
            <person name="Zhou Y.H."/>
            <person name="Cheng J.X."/>
            <person name="Dai P.F."/>
            <person name="Guo W.B."/>
            <person name="Han X.H."/>
            <person name="Huang E.J."/>
            <person name="Li L.F."/>
            <person name="Wei W."/>
            <person name="Gao Y.C."/>
            <person name="Liu J.Z."/>
            <person name="Shao H.Z."/>
            <person name="Wang X."/>
            <person name="Wang C.C."/>
            <person name="Yang T.C."/>
            <person name="Huo Q.B."/>
            <person name="Li W."/>
            <person name="Chen H.Y."/>
            <person name="Chen S.E."/>
            <person name="Zhou L.G."/>
            <person name="Ni X.B."/>
            <person name="Tian J.H."/>
            <person name="Sheng Y."/>
            <person name="Liu T."/>
            <person name="Pan Y.S."/>
            <person name="Xia L.Y."/>
            <person name="Li J."/>
            <person name="Zhao F."/>
            <person name="Cao W.C."/>
        </authorList>
    </citation>
    <scope>NUCLEOTIDE SEQUENCE [LARGE SCALE GENOMIC DNA]</scope>
    <source>
        <strain evidence="1">Iper-2018</strain>
    </source>
</reference>
<organism evidence="1 2">
    <name type="scientific">Ixodes persulcatus</name>
    <name type="common">Taiga tick</name>
    <dbReference type="NCBI Taxonomy" id="34615"/>
    <lineage>
        <taxon>Eukaryota</taxon>
        <taxon>Metazoa</taxon>
        <taxon>Ecdysozoa</taxon>
        <taxon>Arthropoda</taxon>
        <taxon>Chelicerata</taxon>
        <taxon>Arachnida</taxon>
        <taxon>Acari</taxon>
        <taxon>Parasitiformes</taxon>
        <taxon>Ixodida</taxon>
        <taxon>Ixodoidea</taxon>
        <taxon>Ixodidae</taxon>
        <taxon>Ixodinae</taxon>
        <taxon>Ixodes</taxon>
    </lineage>
</organism>